<feature type="domain" description="DUF4832" evidence="2">
    <location>
        <begin position="340"/>
        <end position="500"/>
    </location>
</feature>
<dbReference type="OrthoDB" id="1090162at2"/>
<dbReference type="AlphaFoldDB" id="A0A4R6WHT0"/>
<feature type="transmembrane region" description="Helical" evidence="1">
    <location>
        <begin position="12"/>
        <end position="31"/>
    </location>
</feature>
<accession>A0A4R6WHT0</accession>
<dbReference type="InterPro" id="IPR032267">
    <property type="entry name" value="DUF4832"/>
</dbReference>
<dbReference type="EMBL" id="SNYV01000011">
    <property type="protein sequence ID" value="TDQ79790.1"/>
    <property type="molecule type" value="Genomic_DNA"/>
</dbReference>
<name>A0A4R6WHT0_9SPHI</name>
<dbReference type="RefSeq" id="WP_133583554.1">
    <property type="nucleotide sequence ID" value="NZ_SNYV01000011.1"/>
</dbReference>
<sequence>MSIKEIKHRQAAVLQILTGTFFIFLFLYAAHNNAYAQSGSRRVNLTFEEYPYAFRNPMKGLREFFLKGEDKVRADYPYPYGSLIKEYMPWNMLEENRSDGIDKIIAYSNYRWQGVENENIKVIPRVYLVWLEPWHGGKAKDPNNIDDLNGWHWPKDLPGQKSPYKQIPNSWGAYVESQDSIVPIEGGYFDATFPERVRLLVEKIGQAWDNDPRVAYVEMGIIGEWGEHHDPNISTYWPPHDEPKHVDNRTWVPGIEQVLGDAFTKAFQHKKVMVRYAYDFKDYDFGIYWDSWSQKEEQVRGYDEMKKIGDRWKTQPIGGEITWNWGSLGKFKSFEQVVADKEYMDITIEQIRNLHCNHLGGITWADFEDNDFKRNADSLQRALGYRFFVERASYDPVVSNKEFHLDFTVKNLGSSPFYYNWPLEVVLLDPVTRRKVWGKVLSAIDISSWMPGDNWQVDQQKYLTPAPEIRISKKITLDKHLSKGEYILALSILDPAGDLPSLRFANKNYIQGGYTALGYIGVNSIPKKQRLEATDIDDIQQDRSLHYKIDKN</sequence>
<evidence type="ECO:0000256" key="1">
    <source>
        <dbReference type="SAM" id="Phobius"/>
    </source>
</evidence>
<gene>
    <name evidence="3" type="ORF">CLV99_1240</name>
</gene>
<organism evidence="3 4">
    <name type="scientific">Sphingobacterium yanglingense</name>
    <dbReference type="NCBI Taxonomy" id="1437280"/>
    <lineage>
        <taxon>Bacteria</taxon>
        <taxon>Pseudomonadati</taxon>
        <taxon>Bacteroidota</taxon>
        <taxon>Sphingobacteriia</taxon>
        <taxon>Sphingobacteriales</taxon>
        <taxon>Sphingobacteriaceae</taxon>
        <taxon>Sphingobacterium</taxon>
    </lineage>
</organism>
<evidence type="ECO:0000313" key="4">
    <source>
        <dbReference type="Proteomes" id="UP000295292"/>
    </source>
</evidence>
<dbReference type="Proteomes" id="UP000295292">
    <property type="component" value="Unassembled WGS sequence"/>
</dbReference>
<dbReference type="Pfam" id="PF16116">
    <property type="entry name" value="DUF4832"/>
    <property type="match status" value="1"/>
</dbReference>
<reference evidence="3 4" key="1">
    <citation type="submission" date="2019-03" db="EMBL/GenBank/DDBJ databases">
        <title>Genomic Encyclopedia of Archaeal and Bacterial Type Strains, Phase II (KMG-II): from individual species to whole genera.</title>
        <authorList>
            <person name="Goeker M."/>
        </authorList>
    </citation>
    <scope>NUCLEOTIDE SEQUENCE [LARGE SCALE GENOMIC DNA]</scope>
    <source>
        <strain evidence="3 4">DSM 28353</strain>
    </source>
</reference>
<proteinExistence type="predicted"/>
<comment type="caution">
    <text evidence="3">The sequence shown here is derived from an EMBL/GenBank/DDBJ whole genome shotgun (WGS) entry which is preliminary data.</text>
</comment>
<keyword evidence="1" id="KW-1133">Transmembrane helix</keyword>
<protein>
    <submittedName>
        <fullName evidence="3">Uncharacterized protein DUF4832</fullName>
    </submittedName>
</protein>
<keyword evidence="1" id="KW-0812">Transmembrane</keyword>
<keyword evidence="4" id="KW-1185">Reference proteome</keyword>
<evidence type="ECO:0000313" key="3">
    <source>
        <dbReference type="EMBL" id="TDQ79790.1"/>
    </source>
</evidence>
<evidence type="ECO:0000259" key="2">
    <source>
        <dbReference type="Pfam" id="PF16116"/>
    </source>
</evidence>
<keyword evidence="1" id="KW-0472">Membrane</keyword>